<keyword evidence="3" id="KW-1185">Reference proteome</keyword>
<dbReference type="Proteomes" id="UP000618795">
    <property type="component" value="Unassembled WGS sequence"/>
</dbReference>
<protein>
    <submittedName>
        <fullName evidence="2">Uncharacterized protein</fullName>
    </submittedName>
</protein>
<accession>A0A918MCE1</accession>
<comment type="caution">
    <text evidence="2">The sequence shown here is derived from an EMBL/GenBank/DDBJ whole genome shotgun (WGS) entry which is preliminary data.</text>
</comment>
<reference evidence="2" key="2">
    <citation type="submission" date="2020-09" db="EMBL/GenBank/DDBJ databases">
        <authorList>
            <person name="Sun Q."/>
            <person name="Ohkuma M."/>
        </authorList>
    </citation>
    <scope>NUCLEOTIDE SEQUENCE</scope>
    <source>
        <strain evidence="2">JCM 4369</strain>
    </source>
</reference>
<feature type="compositionally biased region" description="Basic and acidic residues" evidence="1">
    <location>
        <begin position="88"/>
        <end position="108"/>
    </location>
</feature>
<dbReference type="AlphaFoldDB" id="A0A918MCE1"/>
<reference evidence="2" key="1">
    <citation type="journal article" date="2014" name="Int. J. Syst. Evol. Microbiol.">
        <title>Complete genome sequence of Corynebacterium casei LMG S-19264T (=DSM 44701T), isolated from a smear-ripened cheese.</title>
        <authorList>
            <consortium name="US DOE Joint Genome Institute (JGI-PGF)"/>
            <person name="Walter F."/>
            <person name="Albersmeier A."/>
            <person name="Kalinowski J."/>
            <person name="Ruckert C."/>
        </authorList>
    </citation>
    <scope>NUCLEOTIDE SEQUENCE</scope>
    <source>
        <strain evidence="2">JCM 4369</strain>
    </source>
</reference>
<gene>
    <name evidence="2" type="ORF">GCM10010260_40760</name>
</gene>
<sequence length="174" mass="19002">MRPRCGRPTGRIFALRRTYGPRAGLQAARLDAMVGFAGTSDVQDARKRFREDLADLPDSARRIENPEPVRPVRSESLDHLTASVQADIEARLCPEDRTAPSDTADRRSATLSVPPDTDRTRDGGGFDGPPTGTIGPWQADTTVAFHGSGGGIPPRHRREEATSDVRSRTSNEER</sequence>
<name>A0A918MCE1_9ACTN</name>
<dbReference type="EMBL" id="BMTD01000008">
    <property type="protein sequence ID" value="GGV00153.1"/>
    <property type="molecule type" value="Genomic_DNA"/>
</dbReference>
<feature type="compositionally biased region" description="Basic and acidic residues" evidence="1">
    <location>
        <begin position="57"/>
        <end position="78"/>
    </location>
</feature>
<organism evidence="2 3">
    <name type="scientific">Streptomyces filipinensis</name>
    <dbReference type="NCBI Taxonomy" id="66887"/>
    <lineage>
        <taxon>Bacteria</taxon>
        <taxon>Bacillati</taxon>
        <taxon>Actinomycetota</taxon>
        <taxon>Actinomycetes</taxon>
        <taxon>Kitasatosporales</taxon>
        <taxon>Streptomycetaceae</taxon>
        <taxon>Streptomyces</taxon>
    </lineage>
</organism>
<evidence type="ECO:0000256" key="1">
    <source>
        <dbReference type="SAM" id="MobiDB-lite"/>
    </source>
</evidence>
<evidence type="ECO:0000313" key="3">
    <source>
        <dbReference type="Proteomes" id="UP000618795"/>
    </source>
</evidence>
<feature type="compositionally biased region" description="Basic and acidic residues" evidence="1">
    <location>
        <begin position="157"/>
        <end position="174"/>
    </location>
</feature>
<evidence type="ECO:0000313" key="2">
    <source>
        <dbReference type="EMBL" id="GGV00153.1"/>
    </source>
</evidence>
<proteinExistence type="predicted"/>
<feature type="region of interest" description="Disordered" evidence="1">
    <location>
        <begin position="57"/>
        <end position="174"/>
    </location>
</feature>